<dbReference type="RefSeq" id="WP_229489847.1">
    <property type="nucleotide sequence ID" value="NZ_JAIVFQ010000104.1"/>
</dbReference>
<sequence length="1164" mass="132527">MAKNCLQITHEGNSIQLSWQRGQANRRTAPAVPFEHPFDKKALDDLRWYLEEYLRFPYGLAPDNAVKIEQKLQTWGEQLFELVFRSSEQARQFFQAATYEGLNQCELVIVSDNPEVLNLPWELLYSPSDRQFLAPSLAGMSRSLSDYPIRAEMGELPQDKLNILLVIARPYGEKDIALKTIARPLLDSISNIRKKVNIKVLRPPSFDQFERELNDKPGFYHIVHFDGHGNFDPDSQGFQHSFGAAGQGVLVFEAFDGSPQIITAAKIAQNLADCRVPIFVLNACKSAQEGEEKFSSVATRLVSLGAKGVVAMAYSVYAQAAKHFMGRLYGELAAGKSLSTAVSAGRKEVLNQPQRPSPKGDKPLQDWLVPVLYQQENYTPFTPANTVDDIESYFEETVSNLVNFPQEGRYGFIGRDYHILLLERAFRQNNIVLLQGMGGVGKTELAGGFARWLDETQGRSLIFFISFEHGATLSNVVNQVGRKVWGDKFSQYATEKQQQAVLNYLKNQTCLLIWDNFEPVAGFPAGNEPLLSASERENLQRFLKDLRSGKSWVLITSRREESWLDCAYSLNLQGLREQDVEELAAKILQMVGVDRAKLPKEYLDLLKLLGGHPLSLRVILPHLKTQTPSQLIEALRLGLDTFSGAEEEGRDKSLTVSLDYSFAKLSVRTQRHLPFLAMFSERVYAYWLCIFLANPDSDFGKAYSAVCGENLQTNDWEVILDEAAEAGILESLGNNIYKIHPVLPWYLRQWLTKQITKAAIWELEKNLLLFYAALAEKYSEQLISNAESTSIMLRLEEPNFLQNLYLAEKNNLWGTVQLILTVLGYVYKLWGRTPEFKSLRQRAIKQIGTDLKEAKEKGKDAFDLWMYLRNNEANEALDANNLEKAREIYQKILDQLVALDTSSVNDGIATLNNNLGNVAIELRDFPTADAYYQKALEIRLQSGDFHRAAGIYHNLGRMEQLQRRFDEAIYYSKKALDIYEDTKNIYKTADTYKAAGTYYQLSNIAREKQQLNQAFTYCQKALNIYNKTGNPHDIALVYYQFGNIAYLQEKIEKARDYYNQALKIYEDAKDSYNAADIYVQLGKVAQRQHNFDDSVAYHKKALRVFEDVKNWDKAATVYHQLGIMLKQIGENQFETIWREVTGEDCAGEIRDAIWSARDNLETKS</sequence>
<dbReference type="PROSITE" id="PS50005">
    <property type="entry name" value="TPR"/>
    <property type="match status" value="3"/>
</dbReference>
<dbReference type="EMBL" id="JAIVFQ010000104">
    <property type="protein sequence ID" value="MCC5604026.1"/>
    <property type="molecule type" value="Genomic_DNA"/>
</dbReference>
<evidence type="ECO:0000259" key="4">
    <source>
        <dbReference type="Pfam" id="PF12770"/>
    </source>
</evidence>
<dbReference type="InterPro" id="IPR024983">
    <property type="entry name" value="CHAT_dom"/>
</dbReference>
<dbReference type="InterPro" id="IPR027417">
    <property type="entry name" value="P-loop_NTPase"/>
</dbReference>
<feature type="domain" description="CHAT" evidence="4">
    <location>
        <begin position="77"/>
        <end position="356"/>
    </location>
</feature>
<dbReference type="Gene3D" id="3.40.50.300">
    <property type="entry name" value="P-loop containing nucleotide triphosphate hydrolases"/>
    <property type="match status" value="1"/>
</dbReference>
<keyword evidence="1" id="KW-0677">Repeat</keyword>
<proteinExistence type="predicted"/>
<dbReference type="InterPro" id="IPR011990">
    <property type="entry name" value="TPR-like_helical_dom_sf"/>
</dbReference>
<dbReference type="Pfam" id="PF12770">
    <property type="entry name" value="CHAT"/>
    <property type="match status" value="1"/>
</dbReference>
<protein>
    <submittedName>
        <fullName evidence="5">Tetratricopeptide repeat protein</fullName>
    </submittedName>
</protein>
<evidence type="ECO:0000256" key="3">
    <source>
        <dbReference type="PROSITE-ProRule" id="PRU00339"/>
    </source>
</evidence>
<dbReference type="PRINTS" id="PR00364">
    <property type="entry name" value="DISEASERSIST"/>
</dbReference>
<keyword evidence="6" id="KW-1185">Reference proteome</keyword>
<evidence type="ECO:0000313" key="5">
    <source>
        <dbReference type="EMBL" id="MCC5604026.1"/>
    </source>
</evidence>
<dbReference type="PANTHER" id="PTHR45641:SF19">
    <property type="entry name" value="NEPHROCYSTIN-3"/>
    <property type="match status" value="1"/>
</dbReference>
<comment type="caution">
    <text evidence="5">The sequence shown here is derived from an EMBL/GenBank/DDBJ whole genome shotgun (WGS) entry which is preliminary data.</text>
</comment>
<evidence type="ECO:0000256" key="2">
    <source>
        <dbReference type="ARBA" id="ARBA00022803"/>
    </source>
</evidence>
<feature type="repeat" description="TPR" evidence="3">
    <location>
        <begin position="949"/>
        <end position="982"/>
    </location>
</feature>
<dbReference type="PANTHER" id="PTHR45641">
    <property type="entry name" value="TETRATRICOPEPTIDE REPEAT PROTEIN (AFU_ORTHOLOGUE AFUA_6G03870)"/>
    <property type="match status" value="1"/>
</dbReference>
<dbReference type="InterPro" id="IPR019734">
    <property type="entry name" value="TPR_rpt"/>
</dbReference>
<name>A0ABS8IJK8_9NOSO</name>
<evidence type="ECO:0000313" key="6">
    <source>
        <dbReference type="Proteomes" id="UP001199525"/>
    </source>
</evidence>
<organism evidence="5 6">
    <name type="scientific">Nostoc favosum CHAB5714</name>
    <dbReference type="NCBI Taxonomy" id="2780399"/>
    <lineage>
        <taxon>Bacteria</taxon>
        <taxon>Bacillati</taxon>
        <taxon>Cyanobacteriota</taxon>
        <taxon>Cyanophyceae</taxon>
        <taxon>Nostocales</taxon>
        <taxon>Nostocaceae</taxon>
        <taxon>Nostoc</taxon>
        <taxon>Nostoc favosum</taxon>
    </lineage>
</organism>
<feature type="repeat" description="TPR" evidence="3">
    <location>
        <begin position="1035"/>
        <end position="1068"/>
    </location>
</feature>
<accession>A0ABS8IJK8</accession>
<feature type="repeat" description="TPR" evidence="3">
    <location>
        <begin position="1075"/>
        <end position="1108"/>
    </location>
</feature>
<gene>
    <name evidence="5" type="ORF">LC586_33880</name>
</gene>
<keyword evidence="2 3" id="KW-0802">TPR repeat</keyword>
<dbReference type="SUPFAM" id="SSF52540">
    <property type="entry name" value="P-loop containing nucleoside triphosphate hydrolases"/>
    <property type="match status" value="1"/>
</dbReference>
<dbReference type="Pfam" id="PF13424">
    <property type="entry name" value="TPR_12"/>
    <property type="match status" value="3"/>
</dbReference>
<dbReference type="Gene3D" id="1.25.40.10">
    <property type="entry name" value="Tetratricopeptide repeat domain"/>
    <property type="match status" value="2"/>
</dbReference>
<reference evidence="5 6" key="1">
    <citation type="journal article" date="2021" name="Microorganisms">
        <title>Genome Evolution of Filamentous Cyanobacterium Nostoc Species: From Facultative Symbiosis to Free Living.</title>
        <authorList>
            <person name="Huo D."/>
            <person name="Li H."/>
            <person name="Cai F."/>
            <person name="Guo X."/>
            <person name="Qiao Z."/>
            <person name="Wang W."/>
            <person name="Yu G."/>
            <person name="Li R."/>
        </authorList>
    </citation>
    <scope>NUCLEOTIDE SEQUENCE [LARGE SCALE GENOMIC DNA]</scope>
    <source>
        <strain evidence="5 6">CHAB 5714</strain>
    </source>
</reference>
<evidence type="ECO:0000256" key="1">
    <source>
        <dbReference type="ARBA" id="ARBA00022737"/>
    </source>
</evidence>
<dbReference type="Proteomes" id="UP001199525">
    <property type="component" value="Unassembled WGS sequence"/>
</dbReference>
<dbReference type="SUPFAM" id="SSF48452">
    <property type="entry name" value="TPR-like"/>
    <property type="match status" value="2"/>
</dbReference>
<dbReference type="SMART" id="SM00028">
    <property type="entry name" value="TPR"/>
    <property type="match status" value="6"/>
</dbReference>